<dbReference type="PANTHER" id="PTHR46114">
    <property type="entry name" value="APPLE DOMAIN-CONTAINING PROTEIN"/>
    <property type="match status" value="1"/>
</dbReference>
<gene>
    <name evidence="1" type="ORF">OCTVUL_1B029609</name>
</gene>
<protein>
    <submittedName>
        <fullName evidence="1">Uncharacterized protein</fullName>
    </submittedName>
</protein>
<evidence type="ECO:0000313" key="2">
    <source>
        <dbReference type="Proteomes" id="UP001162480"/>
    </source>
</evidence>
<proteinExistence type="predicted"/>
<dbReference type="EMBL" id="OX597833">
    <property type="protein sequence ID" value="CAI9737816.1"/>
    <property type="molecule type" value="Genomic_DNA"/>
</dbReference>
<reference evidence="1" key="1">
    <citation type="submission" date="2023-08" db="EMBL/GenBank/DDBJ databases">
        <authorList>
            <person name="Alioto T."/>
            <person name="Alioto T."/>
            <person name="Gomez Garrido J."/>
        </authorList>
    </citation>
    <scope>NUCLEOTIDE SEQUENCE</scope>
</reference>
<accession>A0AA36BQK9</accession>
<name>A0AA36BQK9_OCTVU</name>
<evidence type="ECO:0000313" key="1">
    <source>
        <dbReference type="EMBL" id="CAI9737816.1"/>
    </source>
</evidence>
<keyword evidence="2" id="KW-1185">Reference proteome</keyword>
<dbReference type="Proteomes" id="UP001162480">
    <property type="component" value="Chromosome 20"/>
</dbReference>
<dbReference type="PANTHER" id="PTHR46114:SF2">
    <property type="entry name" value="CULLIN N-TERMINAL DOMAIN-CONTAINING PROTEIN"/>
    <property type="match status" value="1"/>
</dbReference>
<organism evidence="1 2">
    <name type="scientific">Octopus vulgaris</name>
    <name type="common">Common octopus</name>
    <dbReference type="NCBI Taxonomy" id="6645"/>
    <lineage>
        <taxon>Eukaryota</taxon>
        <taxon>Metazoa</taxon>
        <taxon>Spiralia</taxon>
        <taxon>Lophotrochozoa</taxon>
        <taxon>Mollusca</taxon>
        <taxon>Cephalopoda</taxon>
        <taxon>Coleoidea</taxon>
        <taxon>Octopodiformes</taxon>
        <taxon>Octopoda</taxon>
        <taxon>Incirrata</taxon>
        <taxon>Octopodidae</taxon>
        <taxon>Octopus</taxon>
    </lineage>
</organism>
<dbReference type="AlphaFoldDB" id="A0AA36BQK9"/>
<sequence>MFDVNIRLRMQKLPTESLHNENRFIWVQICGVSDKTPHLIAQPEFNDLVRDLTLTKQQSEVLVLRLEQWNLLDKDARITIFRKRSADLQQFFALENNLTYCNDIRDLFNALELTYEPNEWRLFIDAFLYSTKIVLLLIGNTMPSVPIVHPY</sequence>